<evidence type="ECO:0000313" key="1">
    <source>
        <dbReference type="EMBL" id="AIQ15251.1"/>
    </source>
</evidence>
<name>A0A089HT83_PAEDU</name>
<accession>A0A089HT83</accession>
<reference evidence="1 2" key="1">
    <citation type="submission" date="2014-08" db="EMBL/GenBank/DDBJ databases">
        <title>Comparative genomics of the Paenibacillus odorifer group.</title>
        <authorList>
            <person name="den Bakker H.C."/>
            <person name="Tsai Y.-C."/>
            <person name="Martin N."/>
            <person name="Korlach J."/>
            <person name="Wiedmann M."/>
        </authorList>
    </citation>
    <scope>NUCLEOTIDE SEQUENCE [LARGE SCALE GENOMIC DNA]</scope>
    <source>
        <strain evidence="1 2">DSM 1735</strain>
    </source>
</reference>
<dbReference type="RefSeq" id="WP_042209074.1">
    <property type="nucleotide sequence ID" value="NZ_CP009288.1"/>
</dbReference>
<gene>
    <name evidence="1" type="ORF">PDUR_04925</name>
</gene>
<sequence length="176" mass="20573">MRYFRLMTDERVQHRVEPASLSPLQIESIMSDHRSQTEDSPLFLTVHTDSQTVFPDFLEFPVPLVSDPMKELLEKVVPGLEWKAAILTDFQRARQEVYWVPRPPRLDCLSSQTEWHPNHTLKHLVLQYGNIESPIFRIAGLMEPYVYIDLAVAECLLRRPFIGVRVQRVEMATKEE</sequence>
<proteinExistence type="predicted"/>
<protein>
    <submittedName>
        <fullName evidence="1">Uncharacterized protein</fullName>
    </submittedName>
</protein>
<dbReference type="Proteomes" id="UP000029409">
    <property type="component" value="Chromosome"/>
</dbReference>
<evidence type="ECO:0000313" key="2">
    <source>
        <dbReference type="Proteomes" id="UP000029409"/>
    </source>
</evidence>
<organism evidence="1 2">
    <name type="scientific">Paenibacillus durus</name>
    <name type="common">Paenibacillus azotofixans</name>
    <dbReference type="NCBI Taxonomy" id="44251"/>
    <lineage>
        <taxon>Bacteria</taxon>
        <taxon>Bacillati</taxon>
        <taxon>Bacillota</taxon>
        <taxon>Bacilli</taxon>
        <taxon>Bacillales</taxon>
        <taxon>Paenibacillaceae</taxon>
        <taxon>Paenibacillus</taxon>
    </lineage>
</organism>
<keyword evidence="2" id="KW-1185">Reference proteome</keyword>
<dbReference type="eggNOG" id="ENOG50324GI">
    <property type="taxonomic scope" value="Bacteria"/>
</dbReference>
<dbReference type="KEGG" id="pdu:PDUR_04925"/>
<dbReference type="EMBL" id="CP009288">
    <property type="protein sequence ID" value="AIQ15251.1"/>
    <property type="molecule type" value="Genomic_DNA"/>
</dbReference>
<dbReference type="AlphaFoldDB" id="A0A089HT83"/>